<dbReference type="OrthoDB" id="7201143at2"/>
<dbReference type="EMBL" id="CP014692">
    <property type="protein sequence ID" value="AQS85717.1"/>
    <property type="molecule type" value="Genomic_DNA"/>
</dbReference>
<dbReference type="Pfam" id="PF08511">
    <property type="entry name" value="COQ9"/>
    <property type="match status" value="1"/>
</dbReference>
<dbReference type="KEGG" id="aace:A0U92_14115"/>
<evidence type="ECO:0000313" key="2">
    <source>
        <dbReference type="EMBL" id="AQS85717.1"/>
    </source>
</evidence>
<dbReference type="Gene3D" id="1.10.357.10">
    <property type="entry name" value="Tetracycline Repressor, domain 2"/>
    <property type="match status" value="1"/>
</dbReference>
<evidence type="ECO:0000259" key="1">
    <source>
        <dbReference type="Pfam" id="PF08511"/>
    </source>
</evidence>
<gene>
    <name evidence="2" type="ORF">A0U92_14115</name>
</gene>
<dbReference type="RefSeq" id="WP_077813767.1">
    <property type="nucleotide sequence ID" value="NZ_CP014692.1"/>
</dbReference>
<name>A0A1U9KIX8_ACEAC</name>
<dbReference type="Proteomes" id="UP000188937">
    <property type="component" value="Chromosome"/>
</dbReference>
<proteinExistence type="predicted"/>
<sequence>MSGRDRILQFAAGAGYGLLQGMTPPSVEHSGERDQALKALAGVAGEKGWTLAALKDVAGPDADLLFPGGRTEILEAWADLVDREMTERVLLAIDEGECPRLSQKVRRAVLERLDILEPYRTAERRAATVLLSPCAGTIAPRILSRTVNAIWDASEDVSGGVTWATKRISLTGIYVPTFLAWLGGADHGRVERILDSGLARTRRLGELKQRMFRPGGLRAA</sequence>
<dbReference type="STRING" id="435.A0U92_14115"/>
<protein>
    <recommendedName>
        <fullName evidence="1">COQ9 C-terminal domain-containing protein</fullName>
    </recommendedName>
</protein>
<reference evidence="2 3" key="1">
    <citation type="submission" date="2016-03" db="EMBL/GenBank/DDBJ databases">
        <title>Acetic acid bacteria sequencing.</title>
        <authorList>
            <person name="Brandt J."/>
            <person name="Jakob F."/>
            <person name="Vogel R.F."/>
        </authorList>
    </citation>
    <scope>NUCLEOTIDE SEQUENCE [LARGE SCALE GENOMIC DNA]</scope>
    <source>
        <strain evidence="2 3">TMW2.1153</strain>
    </source>
</reference>
<accession>A0A1U9KIX8</accession>
<dbReference type="AlphaFoldDB" id="A0A1U9KIX8"/>
<dbReference type="InterPro" id="IPR013718">
    <property type="entry name" value="COQ9_C"/>
</dbReference>
<evidence type="ECO:0000313" key="3">
    <source>
        <dbReference type="Proteomes" id="UP000188937"/>
    </source>
</evidence>
<feature type="domain" description="COQ9 C-terminal" evidence="1">
    <location>
        <begin position="141"/>
        <end position="186"/>
    </location>
</feature>
<organism evidence="2 3">
    <name type="scientific">Acetobacter aceti</name>
    <dbReference type="NCBI Taxonomy" id="435"/>
    <lineage>
        <taxon>Bacteria</taxon>
        <taxon>Pseudomonadati</taxon>
        <taxon>Pseudomonadota</taxon>
        <taxon>Alphaproteobacteria</taxon>
        <taxon>Acetobacterales</taxon>
        <taxon>Acetobacteraceae</taxon>
        <taxon>Acetobacter</taxon>
        <taxon>Acetobacter subgen. Acetobacter</taxon>
    </lineage>
</organism>
<keyword evidence="3" id="KW-1185">Reference proteome</keyword>